<dbReference type="InterPro" id="IPR050764">
    <property type="entry name" value="CbbQ/NirQ/NorQ/GpvN"/>
</dbReference>
<accession>A0A1B2DS60</accession>
<feature type="domain" description="ChlI/MoxR AAA lid" evidence="2">
    <location>
        <begin position="251"/>
        <end position="318"/>
    </location>
</feature>
<dbReference type="CDD" id="cd00009">
    <property type="entry name" value="AAA"/>
    <property type="match status" value="1"/>
</dbReference>
<dbReference type="InterPro" id="IPR041628">
    <property type="entry name" value="ChlI/MoxR_AAA_lid"/>
</dbReference>
<dbReference type="SUPFAM" id="SSF52540">
    <property type="entry name" value="P-loop containing nucleoside triphosphate hydrolases"/>
    <property type="match status" value="1"/>
</dbReference>
<dbReference type="Pfam" id="PF07726">
    <property type="entry name" value="AAA_3"/>
    <property type="match status" value="1"/>
</dbReference>
<dbReference type="Gene3D" id="3.40.50.300">
    <property type="entry name" value="P-loop containing nucleotide triphosphate hydrolases"/>
    <property type="match status" value="1"/>
</dbReference>
<evidence type="ECO:0000259" key="1">
    <source>
        <dbReference type="Pfam" id="PF07726"/>
    </source>
</evidence>
<dbReference type="InterPro" id="IPR011703">
    <property type="entry name" value="ATPase_AAA-3"/>
</dbReference>
<organism evidence="3">
    <name type="scientific">Paenibacillus sp. BIHB 4019</name>
    <dbReference type="NCBI Taxonomy" id="1870819"/>
    <lineage>
        <taxon>Bacteria</taxon>
        <taxon>Bacillati</taxon>
        <taxon>Bacillota</taxon>
        <taxon>Bacilli</taxon>
        <taxon>Bacillales</taxon>
        <taxon>Paenibacillaceae</taxon>
        <taxon>Paenibacillus</taxon>
    </lineage>
</organism>
<dbReference type="PANTHER" id="PTHR42759:SF5">
    <property type="entry name" value="METHANOL DEHYDROGENASE REGULATOR"/>
    <property type="match status" value="1"/>
</dbReference>
<dbReference type="Gene3D" id="1.10.8.80">
    <property type="entry name" value="Magnesium chelatase subunit I, C-Terminal domain"/>
    <property type="match status" value="1"/>
</dbReference>
<dbReference type="PIRSF" id="PIRSF002849">
    <property type="entry name" value="AAA_ATPase_chaperone_MoxR_prd"/>
    <property type="match status" value="1"/>
</dbReference>
<name>A0A1B2DS60_9BACL</name>
<dbReference type="InterPro" id="IPR027417">
    <property type="entry name" value="P-loop_NTPase"/>
</dbReference>
<dbReference type="PANTHER" id="PTHR42759">
    <property type="entry name" value="MOXR FAMILY PROTEIN"/>
    <property type="match status" value="1"/>
</dbReference>
<dbReference type="EMBL" id="CP016808">
    <property type="protein sequence ID" value="ANY70552.1"/>
    <property type="molecule type" value="Genomic_DNA"/>
</dbReference>
<proteinExistence type="predicted"/>
<dbReference type="GO" id="GO:0016887">
    <property type="term" value="F:ATP hydrolysis activity"/>
    <property type="evidence" value="ECO:0007669"/>
    <property type="project" value="InterPro"/>
</dbReference>
<sequence>MIHSKYQSTVRQEETDVWQELPQMLIHRMLQRVEGVLLGKRELVKQMFTALLAGGHVLLEDKPGVGKTVLAEACARVIGGEFKRIQFTSDMLPSDVLGGAVWDAARGELKYVTGPIMGNVVLADEINRASARTQSALLEAMEERRITVDGETRPLPSPFMLIATQNPLRFEGTSRLPEAQLDRFMMRLSIGYPEPQFEKQLLEQYADGQRQEPHKIRPVVMPEEWLRMQREVRLAHVHPGLIEYMVQVADASRKMPELALAMSPRAGRDWLRAAQASAYLEGRGYVLPDDLLATGEAVLAHRLEVYPGAPLRMTAAQLVEQLLRTTPLPAAVLPQAAGGRR</sequence>
<evidence type="ECO:0000313" key="3">
    <source>
        <dbReference type="EMBL" id="ANY70552.1"/>
    </source>
</evidence>
<evidence type="ECO:0000259" key="2">
    <source>
        <dbReference type="Pfam" id="PF17863"/>
    </source>
</evidence>
<protein>
    <submittedName>
        <fullName evidence="3">ATPase</fullName>
    </submittedName>
</protein>
<reference evidence="3" key="1">
    <citation type="submission" date="2016-08" db="EMBL/GenBank/DDBJ databases">
        <title>Complete Genome Seqeunce of Paenibacillus sp. BIHB 4019 from tea rhizoplane.</title>
        <authorList>
            <person name="Thakur R."/>
            <person name="Swarnkar M.K."/>
            <person name="Gulati A."/>
        </authorList>
    </citation>
    <scope>NUCLEOTIDE SEQUENCE [LARGE SCALE GENOMIC DNA]</scope>
    <source>
        <strain evidence="3">BIHB4019</strain>
    </source>
</reference>
<feature type="domain" description="ATPase AAA-3" evidence="1">
    <location>
        <begin position="56"/>
        <end position="186"/>
    </location>
</feature>
<gene>
    <name evidence="3" type="ORF">BBD42_04295</name>
</gene>
<dbReference type="Pfam" id="PF17863">
    <property type="entry name" value="AAA_lid_2"/>
    <property type="match status" value="1"/>
</dbReference>
<dbReference type="AlphaFoldDB" id="A0A1B2DS60"/>
<dbReference type="GO" id="GO:0005524">
    <property type="term" value="F:ATP binding"/>
    <property type="evidence" value="ECO:0007669"/>
    <property type="project" value="InterPro"/>
</dbReference>